<dbReference type="InterPro" id="IPR016158">
    <property type="entry name" value="Cullin_homology"/>
</dbReference>
<dbReference type="PANTHER" id="PTHR45957:SF1">
    <property type="entry name" value="ANAPHASE-PROMOTING COMPLEX SUBUNIT 2"/>
    <property type="match status" value="1"/>
</dbReference>
<dbReference type="SUPFAM" id="SSF46785">
    <property type="entry name" value="Winged helix' DNA-binding domain"/>
    <property type="match status" value="1"/>
</dbReference>
<dbReference type="GO" id="GO:0006511">
    <property type="term" value="P:ubiquitin-dependent protein catabolic process"/>
    <property type="evidence" value="ECO:0007669"/>
    <property type="project" value="InterPro"/>
</dbReference>
<evidence type="ECO:0000313" key="9">
    <source>
        <dbReference type="Proteomes" id="UP000033140"/>
    </source>
</evidence>
<keyword evidence="5" id="KW-0131">Cell cycle</keyword>
<sequence length="704" mass="77895">MTAPQLRSARIFARVFPKVKSNALYNTKHALLRWFDDLGAALTNDLQDALQHVSQDIGADQLLSWYTDCVRAHFVQRYAVLGLSLSVATLPDTFATLYRAYAHYSTPIPQNNALQHAFKALCTGAVPTTTLEPLLEEWLRDNLQSNARPEFLKTITAIRACGFGRVLDGVFGRMLGAAVKEAVHETFAGQWDKATREPAQEYVLRRFGDVTALILHASSSTGKLLTSYTVDVLRNLRTTELFDIITAYPTSQPALEDLRHILTVPEHRAHLTSTFSAAVSKRLLHPGADTGLILTHFVHTVRAFQIIDPRGVLLDKVARPIRAYLSGREDMVHCITLGLFGAVTSDIDGPNLAGELERSAKEAEVEDEWGLDWLPDPNDALPTYRSGRGKDVVGMLLGLSESKDPFVKEMQVLLAGRLLRDEVLKTWACEDEVRTVELLKGRFGEGTLNQLEIMLRDIQESKVIDSTIKKGGDGNGLSAVILSRLFWPTLKKETLRLPAEVEEKFEAYEQGFTKLKASRQLAWHKTLGVVNVNLDFEDGRRVDIDATPAQAVVVHAFGEESELSVKDLKARTDMDDAGVKRALAFWVKNKVLRATSDNTYAPLEDASTASTTTAPSFLPTDAEPASAIQSAADAAAEEMRIYWQFIVGMLTNLGPMPIERMQMMLGMLVPGGFTRSLEELRSFLEVMAKEGKIELGTGGVYKLV</sequence>
<dbReference type="AlphaFoldDB" id="A0A0E9NJ70"/>
<dbReference type="Gene3D" id="1.20.1310.10">
    <property type="entry name" value="Cullin Repeats"/>
    <property type="match status" value="1"/>
</dbReference>
<keyword evidence="3" id="KW-0498">Mitosis</keyword>
<evidence type="ECO:0000256" key="5">
    <source>
        <dbReference type="ARBA" id="ARBA00023306"/>
    </source>
</evidence>
<dbReference type="Gene3D" id="3.30.230.130">
    <property type="entry name" value="Cullin, Chain C, Domain 2"/>
    <property type="match status" value="1"/>
</dbReference>
<organism evidence="8 9">
    <name type="scientific">Saitoella complicata (strain BCRC 22490 / CBS 7301 / JCM 7358 / NBRC 10748 / NRRL Y-17804)</name>
    <dbReference type="NCBI Taxonomy" id="698492"/>
    <lineage>
        <taxon>Eukaryota</taxon>
        <taxon>Fungi</taxon>
        <taxon>Dikarya</taxon>
        <taxon>Ascomycota</taxon>
        <taxon>Taphrinomycotina</taxon>
        <taxon>Taphrinomycotina incertae sedis</taxon>
        <taxon>Saitoella</taxon>
    </lineage>
</organism>
<reference evidence="8 9" key="1">
    <citation type="journal article" date="2011" name="J. Gen. Appl. Microbiol.">
        <title>Draft genome sequencing of the enigmatic yeast Saitoella complicata.</title>
        <authorList>
            <person name="Nishida H."/>
            <person name="Hamamoto M."/>
            <person name="Sugiyama J."/>
        </authorList>
    </citation>
    <scope>NUCLEOTIDE SEQUENCE [LARGE SCALE GENOMIC DNA]</scope>
    <source>
        <strain evidence="8 9">NRRL Y-17804</strain>
    </source>
</reference>
<dbReference type="InterPro" id="IPR044554">
    <property type="entry name" value="ANAPC2"/>
</dbReference>
<dbReference type="GO" id="GO:0070979">
    <property type="term" value="P:protein K11-linked ubiquitination"/>
    <property type="evidence" value="ECO:0007669"/>
    <property type="project" value="TreeGrafter"/>
</dbReference>
<keyword evidence="9" id="KW-1185">Reference proteome</keyword>
<dbReference type="GO" id="GO:0031625">
    <property type="term" value="F:ubiquitin protein ligase binding"/>
    <property type="evidence" value="ECO:0007669"/>
    <property type="project" value="InterPro"/>
</dbReference>
<dbReference type="PROSITE" id="PS50069">
    <property type="entry name" value="CULLIN_2"/>
    <property type="match status" value="1"/>
</dbReference>
<gene>
    <name evidence="8" type="ORF">G7K_3893-t1</name>
</gene>
<evidence type="ECO:0000313" key="8">
    <source>
        <dbReference type="EMBL" id="GAO49751.1"/>
    </source>
</evidence>
<evidence type="ECO:0000256" key="4">
    <source>
        <dbReference type="ARBA" id="ARBA00022786"/>
    </source>
</evidence>
<dbReference type="Pfam" id="PF08672">
    <property type="entry name" value="ANAPC2"/>
    <property type="match status" value="1"/>
</dbReference>
<dbReference type="Pfam" id="PF26557">
    <property type="entry name" value="Cullin_AB"/>
    <property type="match status" value="1"/>
</dbReference>
<dbReference type="EMBL" id="BACD03000025">
    <property type="protein sequence ID" value="GAO49751.1"/>
    <property type="molecule type" value="Genomic_DNA"/>
</dbReference>
<dbReference type="RefSeq" id="XP_019021175.1">
    <property type="nucleotide sequence ID" value="XM_019172136.1"/>
</dbReference>
<dbReference type="GO" id="GO:0051301">
    <property type="term" value="P:cell division"/>
    <property type="evidence" value="ECO:0007669"/>
    <property type="project" value="UniProtKB-KW"/>
</dbReference>
<dbReference type="InterPro" id="IPR059120">
    <property type="entry name" value="Cullin-like_AB"/>
</dbReference>
<dbReference type="SUPFAM" id="SSF75632">
    <property type="entry name" value="Cullin homology domain"/>
    <property type="match status" value="1"/>
</dbReference>
<evidence type="ECO:0000256" key="6">
    <source>
        <dbReference type="PROSITE-ProRule" id="PRU00330"/>
    </source>
</evidence>
<dbReference type="InterPro" id="IPR036317">
    <property type="entry name" value="Cullin_homology_sf"/>
</dbReference>
<name>A0A0E9NJ70_SAICN</name>
<dbReference type="InterPro" id="IPR057975">
    <property type="entry name" value="TPR_ANAPC2"/>
</dbReference>
<comment type="caution">
    <text evidence="8">The sequence shown here is derived from an EMBL/GenBank/DDBJ whole genome shotgun (WGS) entry which is preliminary data.</text>
</comment>
<dbReference type="OrthoDB" id="5581181at2759"/>
<dbReference type="Pfam" id="PF25773">
    <property type="entry name" value="TPR_ANAPC2"/>
    <property type="match status" value="1"/>
</dbReference>
<evidence type="ECO:0000259" key="7">
    <source>
        <dbReference type="PROSITE" id="PS50069"/>
    </source>
</evidence>
<dbReference type="GO" id="GO:0007091">
    <property type="term" value="P:metaphase/anaphase transition of mitotic cell cycle"/>
    <property type="evidence" value="ECO:0007669"/>
    <property type="project" value="TreeGrafter"/>
</dbReference>
<dbReference type="InterPro" id="IPR014786">
    <property type="entry name" value="ANAPC2_C"/>
</dbReference>
<dbReference type="SMART" id="SM00182">
    <property type="entry name" value="CULLIN"/>
    <property type="match status" value="1"/>
</dbReference>
<dbReference type="SMART" id="SM01013">
    <property type="entry name" value="APC2"/>
    <property type="match status" value="1"/>
</dbReference>
<comment type="similarity">
    <text evidence="6">Belongs to the cullin family.</text>
</comment>
<evidence type="ECO:0000256" key="3">
    <source>
        <dbReference type="ARBA" id="ARBA00022776"/>
    </source>
</evidence>
<proteinExistence type="inferred from homology"/>
<feature type="domain" description="Cullin family profile" evidence="7">
    <location>
        <begin position="395"/>
        <end position="587"/>
    </location>
</feature>
<keyword evidence="4" id="KW-0833">Ubl conjugation pathway</keyword>
<dbReference type="PANTHER" id="PTHR45957">
    <property type="entry name" value="ANAPHASE-PROMOTING COMPLEX SUBUNIT 2"/>
    <property type="match status" value="1"/>
</dbReference>
<dbReference type="STRING" id="698492.A0A0E9NJ70"/>
<dbReference type="Proteomes" id="UP000033140">
    <property type="component" value="Unassembled WGS sequence"/>
</dbReference>
<dbReference type="InterPro" id="IPR036388">
    <property type="entry name" value="WH-like_DNA-bd_sf"/>
</dbReference>
<reference evidence="8 9" key="2">
    <citation type="journal article" date="2014" name="J. Gen. Appl. Microbiol.">
        <title>The early diverging ascomycetous budding yeast Saitoella complicata has three histone deacetylases belonging to the Clr6, Hos2, and Rpd3 lineages.</title>
        <authorList>
            <person name="Nishida H."/>
            <person name="Matsumoto T."/>
            <person name="Kondo S."/>
            <person name="Hamamoto M."/>
            <person name="Yoshikawa H."/>
        </authorList>
    </citation>
    <scope>NUCLEOTIDE SEQUENCE [LARGE SCALE GENOMIC DNA]</scope>
    <source>
        <strain evidence="8 9">NRRL Y-17804</strain>
    </source>
</reference>
<protein>
    <recommendedName>
        <fullName evidence="1">Anaphase-promoting complex subunit 2</fullName>
    </recommendedName>
</protein>
<dbReference type="GO" id="GO:0005680">
    <property type="term" value="C:anaphase-promoting complex"/>
    <property type="evidence" value="ECO:0007669"/>
    <property type="project" value="TreeGrafter"/>
</dbReference>
<dbReference type="InterPro" id="IPR036390">
    <property type="entry name" value="WH_DNA-bd_sf"/>
</dbReference>
<evidence type="ECO:0000256" key="1">
    <source>
        <dbReference type="ARBA" id="ARBA00016068"/>
    </source>
</evidence>
<dbReference type="OMA" id="TYFMYET"/>
<accession>A0A0E9NJ70</accession>
<dbReference type="Gene3D" id="1.10.10.10">
    <property type="entry name" value="Winged helix-like DNA-binding domain superfamily/Winged helix DNA-binding domain"/>
    <property type="match status" value="1"/>
</dbReference>
<keyword evidence="2" id="KW-0132">Cell division</keyword>
<reference evidence="8 9" key="3">
    <citation type="journal article" date="2015" name="Genome Announc.">
        <title>Draft Genome Sequence of the Archiascomycetous Yeast Saitoella complicata.</title>
        <authorList>
            <person name="Yamauchi K."/>
            <person name="Kondo S."/>
            <person name="Hamamoto M."/>
            <person name="Takahashi Y."/>
            <person name="Ogura Y."/>
            <person name="Hayashi T."/>
            <person name="Nishida H."/>
        </authorList>
    </citation>
    <scope>NUCLEOTIDE SEQUENCE [LARGE SCALE GENOMIC DNA]</scope>
    <source>
        <strain evidence="8 9">NRRL Y-17804</strain>
    </source>
</reference>
<evidence type="ECO:0000256" key="2">
    <source>
        <dbReference type="ARBA" id="ARBA00022618"/>
    </source>
</evidence>